<evidence type="ECO:0000313" key="10">
    <source>
        <dbReference type="EMBL" id="MBP1934583.1"/>
    </source>
</evidence>
<reference evidence="10 11" key="1">
    <citation type="submission" date="2021-03" db="EMBL/GenBank/DDBJ databases">
        <title>Genomic Encyclopedia of Type Strains, Phase IV (KMG-IV): sequencing the most valuable type-strain genomes for metagenomic binning, comparative biology and taxonomic classification.</title>
        <authorList>
            <person name="Goeker M."/>
        </authorList>
    </citation>
    <scope>NUCLEOTIDE SEQUENCE [LARGE SCALE GENOMIC DNA]</scope>
    <source>
        <strain evidence="10 11">DSM 24738</strain>
    </source>
</reference>
<name>A0ABS4GWC7_9BACL</name>
<evidence type="ECO:0000256" key="7">
    <source>
        <dbReference type="ARBA" id="ARBA00023150"/>
    </source>
</evidence>
<dbReference type="PANTHER" id="PTHR19136">
    <property type="entry name" value="MOLYBDENUM COFACTOR GUANYLYLTRANSFERASE"/>
    <property type="match status" value="1"/>
</dbReference>
<evidence type="ECO:0000256" key="5">
    <source>
        <dbReference type="ARBA" id="ARBA00022842"/>
    </source>
</evidence>
<evidence type="ECO:0000256" key="1">
    <source>
        <dbReference type="ARBA" id="ARBA00022490"/>
    </source>
</evidence>
<keyword evidence="4 8" id="KW-0547">Nucleotide-binding</keyword>
<gene>
    <name evidence="8" type="primary">mobA</name>
    <name evidence="10" type="ORF">J2Z37_004603</name>
</gene>
<feature type="binding site" evidence="8">
    <location>
        <position position="97"/>
    </location>
    <ligand>
        <name>Mg(2+)</name>
        <dbReference type="ChEBI" id="CHEBI:18420"/>
    </ligand>
</feature>
<dbReference type="InterPro" id="IPR029044">
    <property type="entry name" value="Nucleotide-diphossugar_trans"/>
</dbReference>
<dbReference type="PANTHER" id="PTHR19136:SF81">
    <property type="entry name" value="MOLYBDENUM COFACTOR GUANYLYLTRANSFERASE"/>
    <property type="match status" value="1"/>
</dbReference>
<dbReference type="GO" id="GO:0061603">
    <property type="term" value="F:molybdenum cofactor guanylyltransferase activity"/>
    <property type="evidence" value="ECO:0007669"/>
    <property type="project" value="UniProtKB-EC"/>
</dbReference>
<feature type="binding site" evidence="8">
    <location>
        <begin position="9"/>
        <end position="11"/>
    </location>
    <ligand>
        <name>GTP</name>
        <dbReference type="ChEBI" id="CHEBI:37565"/>
    </ligand>
</feature>
<feature type="binding site" evidence="8">
    <location>
        <position position="21"/>
    </location>
    <ligand>
        <name>GTP</name>
        <dbReference type="ChEBI" id="CHEBI:37565"/>
    </ligand>
</feature>
<evidence type="ECO:0000256" key="3">
    <source>
        <dbReference type="ARBA" id="ARBA00022723"/>
    </source>
</evidence>
<comment type="subcellular location">
    <subcellularLocation>
        <location evidence="8">Cytoplasm</location>
    </subcellularLocation>
</comment>
<evidence type="ECO:0000259" key="9">
    <source>
        <dbReference type="Pfam" id="PF12804"/>
    </source>
</evidence>
<dbReference type="EMBL" id="JAGGKT010000023">
    <property type="protein sequence ID" value="MBP1934583.1"/>
    <property type="molecule type" value="Genomic_DNA"/>
</dbReference>
<keyword evidence="7 8" id="KW-0501">Molybdenum cofactor biosynthesis</keyword>
<comment type="domain">
    <text evidence="8">The N-terminal domain determines nucleotide recognition and specific binding, while the C-terminal domain determines the specific binding to the target protein.</text>
</comment>
<keyword evidence="5 8" id="KW-0460">Magnesium</keyword>
<comment type="caution">
    <text evidence="10">The sequence shown here is derived from an EMBL/GenBank/DDBJ whole genome shotgun (WGS) entry which is preliminary data.</text>
</comment>
<keyword evidence="1 8" id="KW-0963">Cytoplasm</keyword>
<dbReference type="EC" id="2.7.7.77" evidence="8"/>
<evidence type="ECO:0000256" key="8">
    <source>
        <dbReference type="HAMAP-Rule" id="MF_00316"/>
    </source>
</evidence>
<evidence type="ECO:0000256" key="4">
    <source>
        <dbReference type="ARBA" id="ARBA00022741"/>
    </source>
</evidence>
<comment type="caution">
    <text evidence="8">Lacks conserved residue(s) required for the propagation of feature annotation.</text>
</comment>
<comment type="similarity">
    <text evidence="8">Belongs to the MobA family.</text>
</comment>
<dbReference type="InterPro" id="IPR025877">
    <property type="entry name" value="MobA-like_NTP_Trfase"/>
</dbReference>
<dbReference type="RefSeq" id="WP_209812573.1">
    <property type="nucleotide sequence ID" value="NZ_JAGGKT010000023.1"/>
</dbReference>
<keyword evidence="11" id="KW-1185">Reference proteome</keyword>
<sequence length="198" mass="22698">MEQLHGIVLAGGQSRRMKEPKELLLLHNEPVLLLICRQLLAVCERVTVVTADPSPYSFLPSMVRFAKDIYQNCGPVGGIHAGMEKSNYPLQFVIACDYPFVRTKTIMKMVQCLEQDPSRDGVVPIANEKLHPLYALYRRRTQASFEQIVKSGRRRMMDVIEELNIKTFTQNDPYEFLNMNTPVEYARAQHAINMNLID</sequence>
<keyword evidence="3 8" id="KW-0479">Metal-binding</keyword>
<comment type="catalytic activity">
    <reaction evidence="8">
        <text>Mo-molybdopterin + GTP + H(+) = Mo-molybdopterin guanine dinucleotide + diphosphate</text>
        <dbReference type="Rhea" id="RHEA:34243"/>
        <dbReference type="ChEBI" id="CHEBI:15378"/>
        <dbReference type="ChEBI" id="CHEBI:33019"/>
        <dbReference type="ChEBI" id="CHEBI:37565"/>
        <dbReference type="ChEBI" id="CHEBI:71302"/>
        <dbReference type="ChEBI" id="CHEBI:71310"/>
        <dbReference type="EC" id="2.7.7.77"/>
    </reaction>
</comment>
<accession>A0ABS4GWC7</accession>
<dbReference type="HAMAP" id="MF_00316">
    <property type="entry name" value="MobA"/>
    <property type="match status" value="1"/>
</dbReference>
<protein>
    <recommendedName>
        <fullName evidence="8">Probable molybdenum cofactor guanylyltransferase</fullName>
        <shortName evidence="8">MoCo guanylyltransferase</shortName>
        <ecNumber evidence="8">2.7.7.77</ecNumber>
    </recommendedName>
    <alternativeName>
        <fullName evidence="8">GTP:molybdopterin guanylyltransferase</fullName>
    </alternativeName>
    <alternativeName>
        <fullName evidence="8">Mo-MPT guanylyltransferase</fullName>
    </alternativeName>
    <alternativeName>
        <fullName evidence="8">Molybdopterin guanylyltransferase</fullName>
    </alternativeName>
    <alternativeName>
        <fullName evidence="8">Molybdopterin-guanine dinucleotide synthase</fullName>
        <shortName evidence="8">MGD synthase</shortName>
    </alternativeName>
</protein>
<dbReference type="CDD" id="cd02503">
    <property type="entry name" value="MobA"/>
    <property type="match status" value="1"/>
</dbReference>
<dbReference type="Pfam" id="PF12804">
    <property type="entry name" value="NTP_transf_3"/>
    <property type="match status" value="1"/>
</dbReference>
<evidence type="ECO:0000313" key="11">
    <source>
        <dbReference type="Proteomes" id="UP001519343"/>
    </source>
</evidence>
<evidence type="ECO:0000256" key="6">
    <source>
        <dbReference type="ARBA" id="ARBA00023134"/>
    </source>
</evidence>
<keyword evidence="2 8" id="KW-0808">Transferase</keyword>
<dbReference type="InterPro" id="IPR013482">
    <property type="entry name" value="Molybde_CF_guanTrfase"/>
</dbReference>
<dbReference type="Proteomes" id="UP001519343">
    <property type="component" value="Unassembled WGS sequence"/>
</dbReference>
<proteinExistence type="inferred from homology"/>
<keyword evidence="6 8" id="KW-0342">GTP-binding</keyword>
<comment type="function">
    <text evidence="8">Transfers a GMP moiety from GTP to Mo-molybdopterin (Mo-MPT) cofactor (Moco or molybdenum cofactor) to form Mo-molybdopterin guanine dinucleotide (Mo-MGD) cofactor.</text>
</comment>
<comment type="cofactor">
    <cofactor evidence="8">
        <name>Mg(2+)</name>
        <dbReference type="ChEBI" id="CHEBI:18420"/>
    </cofactor>
</comment>
<dbReference type="SUPFAM" id="SSF53448">
    <property type="entry name" value="Nucleotide-diphospho-sugar transferases"/>
    <property type="match status" value="1"/>
</dbReference>
<evidence type="ECO:0000256" key="2">
    <source>
        <dbReference type="ARBA" id="ARBA00022679"/>
    </source>
</evidence>
<feature type="binding site" evidence="8">
    <location>
        <position position="68"/>
    </location>
    <ligand>
        <name>GTP</name>
        <dbReference type="ChEBI" id="CHEBI:37565"/>
    </ligand>
</feature>
<dbReference type="Gene3D" id="3.90.550.10">
    <property type="entry name" value="Spore Coat Polysaccharide Biosynthesis Protein SpsA, Chain A"/>
    <property type="match status" value="1"/>
</dbReference>
<keyword evidence="10" id="KW-0548">Nucleotidyltransferase</keyword>
<organism evidence="10 11">
    <name type="scientific">Ammoniphilus resinae</name>
    <dbReference type="NCBI Taxonomy" id="861532"/>
    <lineage>
        <taxon>Bacteria</taxon>
        <taxon>Bacillati</taxon>
        <taxon>Bacillota</taxon>
        <taxon>Bacilli</taxon>
        <taxon>Bacillales</taxon>
        <taxon>Paenibacillaceae</taxon>
        <taxon>Aneurinibacillus group</taxon>
        <taxon>Ammoniphilus</taxon>
    </lineage>
</organism>
<feature type="binding site" evidence="8">
    <location>
        <position position="97"/>
    </location>
    <ligand>
        <name>GTP</name>
        <dbReference type="ChEBI" id="CHEBI:37565"/>
    </ligand>
</feature>
<feature type="domain" description="MobA-like NTP transferase" evidence="9">
    <location>
        <begin position="6"/>
        <end position="162"/>
    </location>
</feature>